<comment type="similarity">
    <text evidence="3">Belongs to the cytochrome P450 family.</text>
</comment>
<evidence type="ECO:0000256" key="10">
    <source>
        <dbReference type="ARBA" id="ARBA00023033"/>
    </source>
</evidence>
<evidence type="ECO:0000256" key="5">
    <source>
        <dbReference type="ARBA" id="ARBA00022692"/>
    </source>
</evidence>
<evidence type="ECO:0000256" key="12">
    <source>
        <dbReference type="SAM" id="MobiDB-lite"/>
    </source>
</evidence>
<keyword evidence="10" id="KW-0503">Monooxygenase</keyword>
<dbReference type="GO" id="GO:0016020">
    <property type="term" value="C:membrane"/>
    <property type="evidence" value="ECO:0007669"/>
    <property type="project" value="UniProtKB-SubCell"/>
</dbReference>
<name>A0A5N5M9V2_9ROSI</name>
<evidence type="ECO:0000256" key="3">
    <source>
        <dbReference type="ARBA" id="ARBA00010617"/>
    </source>
</evidence>
<dbReference type="PANTHER" id="PTHR47944">
    <property type="entry name" value="CYTOCHROME P450 98A9"/>
    <property type="match status" value="1"/>
</dbReference>
<keyword evidence="11" id="KW-0472">Membrane</keyword>
<keyword evidence="4" id="KW-0349">Heme</keyword>
<dbReference type="GO" id="GO:0020037">
    <property type="term" value="F:heme binding"/>
    <property type="evidence" value="ECO:0007669"/>
    <property type="project" value="InterPro"/>
</dbReference>
<dbReference type="GO" id="GO:0005506">
    <property type="term" value="F:iron ion binding"/>
    <property type="evidence" value="ECO:0007669"/>
    <property type="project" value="InterPro"/>
</dbReference>
<keyword evidence="7" id="KW-1133">Transmembrane helix</keyword>
<dbReference type="Gene3D" id="1.10.630.10">
    <property type="entry name" value="Cytochrome P450"/>
    <property type="match status" value="1"/>
</dbReference>
<dbReference type="GO" id="GO:0016705">
    <property type="term" value="F:oxidoreductase activity, acting on paired donors, with incorporation or reduction of molecular oxygen"/>
    <property type="evidence" value="ECO:0007669"/>
    <property type="project" value="InterPro"/>
</dbReference>
<reference evidence="14" key="1">
    <citation type="journal article" date="2019" name="Gigascience">
        <title>De novo genome assembly of the endangered Acer yangbiense, a plant species with extremely small populations endemic to Yunnan Province, China.</title>
        <authorList>
            <person name="Yang J."/>
            <person name="Wariss H.M."/>
            <person name="Tao L."/>
            <person name="Zhang R."/>
            <person name="Yun Q."/>
            <person name="Hollingsworth P."/>
            <person name="Dao Z."/>
            <person name="Luo G."/>
            <person name="Guo H."/>
            <person name="Ma Y."/>
            <person name="Sun W."/>
        </authorList>
    </citation>
    <scope>NUCLEOTIDE SEQUENCE [LARGE SCALE GENOMIC DNA]</scope>
    <source>
        <strain evidence="14">cv. br00</strain>
    </source>
</reference>
<dbReference type="Pfam" id="PF00067">
    <property type="entry name" value="p450"/>
    <property type="match status" value="1"/>
</dbReference>
<comment type="subcellular location">
    <subcellularLocation>
        <location evidence="2">Membrane</location>
        <topology evidence="2">Single-pass membrane protein</topology>
    </subcellularLocation>
</comment>
<evidence type="ECO:0000256" key="9">
    <source>
        <dbReference type="ARBA" id="ARBA00023004"/>
    </source>
</evidence>
<dbReference type="PRINTS" id="PR00463">
    <property type="entry name" value="EP450I"/>
</dbReference>
<dbReference type="InterPro" id="IPR036396">
    <property type="entry name" value="Cyt_P450_sf"/>
</dbReference>
<dbReference type="SUPFAM" id="SSF48264">
    <property type="entry name" value="Cytochrome P450"/>
    <property type="match status" value="1"/>
</dbReference>
<evidence type="ECO:0000256" key="8">
    <source>
        <dbReference type="ARBA" id="ARBA00023002"/>
    </source>
</evidence>
<evidence type="ECO:0000256" key="11">
    <source>
        <dbReference type="ARBA" id="ARBA00023136"/>
    </source>
</evidence>
<keyword evidence="9" id="KW-0408">Iron</keyword>
<evidence type="ECO:0008006" key="15">
    <source>
        <dbReference type="Google" id="ProtNLM"/>
    </source>
</evidence>
<dbReference type="Proteomes" id="UP000326939">
    <property type="component" value="Chromosome 6"/>
</dbReference>
<feature type="region of interest" description="Disordered" evidence="12">
    <location>
        <begin position="382"/>
        <end position="404"/>
    </location>
</feature>
<dbReference type="EMBL" id="VDCV01000006">
    <property type="protein sequence ID" value="KAB5551652.1"/>
    <property type="molecule type" value="Genomic_DNA"/>
</dbReference>
<keyword evidence="14" id="KW-1185">Reference proteome</keyword>
<accession>A0A5N5M9V2</accession>
<dbReference type="PANTHER" id="PTHR47944:SF10">
    <property type="entry name" value="CYTOCHROME P450 98A9"/>
    <property type="match status" value="1"/>
</dbReference>
<evidence type="ECO:0000256" key="4">
    <source>
        <dbReference type="ARBA" id="ARBA00022617"/>
    </source>
</evidence>
<evidence type="ECO:0000313" key="13">
    <source>
        <dbReference type="EMBL" id="KAB5551652.1"/>
    </source>
</evidence>
<protein>
    <recommendedName>
        <fullName evidence="15">Cytochrome P450</fullName>
    </recommendedName>
</protein>
<dbReference type="AlphaFoldDB" id="A0A5N5M9V2"/>
<comment type="cofactor">
    <cofactor evidence="1">
        <name>heme</name>
        <dbReference type="ChEBI" id="CHEBI:30413"/>
    </cofactor>
</comment>
<keyword evidence="5" id="KW-0812">Transmembrane</keyword>
<gene>
    <name evidence="13" type="ORF">DKX38_008963</name>
</gene>
<dbReference type="InterPro" id="IPR001128">
    <property type="entry name" value="Cyt_P450"/>
</dbReference>
<evidence type="ECO:0000256" key="1">
    <source>
        <dbReference type="ARBA" id="ARBA00001971"/>
    </source>
</evidence>
<dbReference type="InterPro" id="IPR002401">
    <property type="entry name" value="Cyt_P450_E_grp-I"/>
</dbReference>
<evidence type="ECO:0000256" key="6">
    <source>
        <dbReference type="ARBA" id="ARBA00022723"/>
    </source>
</evidence>
<keyword evidence="8" id="KW-0560">Oxidoreductase</keyword>
<organism evidence="13 14">
    <name type="scientific">Salix brachista</name>
    <dbReference type="NCBI Taxonomy" id="2182728"/>
    <lineage>
        <taxon>Eukaryota</taxon>
        <taxon>Viridiplantae</taxon>
        <taxon>Streptophyta</taxon>
        <taxon>Embryophyta</taxon>
        <taxon>Tracheophyta</taxon>
        <taxon>Spermatophyta</taxon>
        <taxon>Magnoliopsida</taxon>
        <taxon>eudicotyledons</taxon>
        <taxon>Gunneridae</taxon>
        <taxon>Pentapetalae</taxon>
        <taxon>rosids</taxon>
        <taxon>fabids</taxon>
        <taxon>Malpighiales</taxon>
        <taxon>Salicaceae</taxon>
        <taxon>Saliceae</taxon>
        <taxon>Salix</taxon>
    </lineage>
</organism>
<keyword evidence="6" id="KW-0479">Metal-binding</keyword>
<dbReference type="GO" id="GO:0004497">
    <property type="term" value="F:monooxygenase activity"/>
    <property type="evidence" value="ECO:0007669"/>
    <property type="project" value="UniProtKB-KW"/>
</dbReference>
<feature type="compositionally biased region" description="Basic and acidic residues" evidence="12">
    <location>
        <begin position="382"/>
        <end position="396"/>
    </location>
</feature>
<sequence length="404" mass="45502">MNILLIPISFITLLVAYKIFQRLRFKLPPGPRPWPIVGNLYDIKPVRFRCFAEWAQAYGPIISVWFGSTLNVIVSNTELAKEVLKENDQQLADRHRSRSAAKFSRDGKDLIWADYGPHYVKVRKVCTLELFTPKRLEALRPIREDEVSAMVESIFNDCTNPENNGKTLLVKKYLGAVAFNNITRLAFGKRFVNAEGIIDEQGLEFKAIVSNGLKLGASLAMAEHIPWLRWMFPLEEDAFAKHGARRDRLTRAIMDEHTLARQTSGGAKQHFVDALLTLQEKYDLSEDTIIGLLWRNLFLVPITSPALVISSSLVTMPCTAISSNLSILDSSLLRLLFQNRFDIDVKSSGSSSKVLLTMILAITKPAMEVSFRRACCEEEEECRSSGEEESGNHQDCKGLLGHKS</sequence>
<evidence type="ECO:0000313" key="14">
    <source>
        <dbReference type="Proteomes" id="UP000326939"/>
    </source>
</evidence>
<proteinExistence type="inferred from homology"/>
<comment type="caution">
    <text evidence="13">The sequence shown here is derived from an EMBL/GenBank/DDBJ whole genome shotgun (WGS) entry which is preliminary data.</text>
</comment>
<evidence type="ECO:0000256" key="2">
    <source>
        <dbReference type="ARBA" id="ARBA00004167"/>
    </source>
</evidence>
<evidence type="ECO:0000256" key="7">
    <source>
        <dbReference type="ARBA" id="ARBA00022989"/>
    </source>
</evidence>